<protein>
    <submittedName>
        <fullName evidence="1">Uncharacterized protein</fullName>
    </submittedName>
</protein>
<name>A0ACC1LVS3_9FUNG</name>
<accession>A0ACC1LVS3</accession>
<feature type="non-terminal residue" evidence="1">
    <location>
        <position position="128"/>
    </location>
</feature>
<keyword evidence="2" id="KW-1185">Reference proteome</keyword>
<organism evidence="1 2">
    <name type="scientific">Coemansia aciculifera</name>
    <dbReference type="NCBI Taxonomy" id="417176"/>
    <lineage>
        <taxon>Eukaryota</taxon>
        <taxon>Fungi</taxon>
        <taxon>Fungi incertae sedis</taxon>
        <taxon>Zoopagomycota</taxon>
        <taxon>Kickxellomycotina</taxon>
        <taxon>Kickxellomycetes</taxon>
        <taxon>Kickxellales</taxon>
        <taxon>Kickxellaceae</taxon>
        <taxon>Coemansia</taxon>
    </lineage>
</organism>
<evidence type="ECO:0000313" key="2">
    <source>
        <dbReference type="Proteomes" id="UP001139981"/>
    </source>
</evidence>
<proteinExistence type="predicted"/>
<dbReference type="Proteomes" id="UP001139981">
    <property type="component" value="Unassembled WGS sequence"/>
</dbReference>
<gene>
    <name evidence="1" type="ORF">IWW38_005380</name>
</gene>
<sequence length="128" mass="13634">MPPITLSSEDCEMIEKCVDMVSMQCKMIANLLRRSRDASGSSATTERHHPIHTSDSGDVMVEALNSAVSSLSTTARQLTGEASSGGDSRKRSRGGQPAYADAYDSPLSHASLDAPMTLAISPPPTKRR</sequence>
<comment type="caution">
    <text evidence="1">The sequence shown here is derived from an EMBL/GenBank/DDBJ whole genome shotgun (WGS) entry which is preliminary data.</text>
</comment>
<reference evidence="1" key="1">
    <citation type="submission" date="2022-07" db="EMBL/GenBank/DDBJ databases">
        <title>Phylogenomic reconstructions and comparative analyses of Kickxellomycotina fungi.</title>
        <authorList>
            <person name="Reynolds N.K."/>
            <person name="Stajich J.E."/>
            <person name="Barry K."/>
            <person name="Grigoriev I.V."/>
            <person name="Crous P."/>
            <person name="Smith M.E."/>
        </authorList>
    </citation>
    <scope>NUCLEOTIDE SEQUENCE</scope>
    <source>
        <strain evidence="1">CBS 190363</strain>
    </source>
</reference>
<evidence type="ECO:0000313" key="1">
    <source>
        <dbReference type="EMBL" id="KAJ2884858.1"/>
    </source>
</evidence>
<dbReference type="EMBL" id="JANBVB010002480">
    <property type="protein sequence ID" value="KAJ2884858.1"/>
    <property type="molecule type" value="Genomic_DNA"/>
</dbReference>